<reference evidence="2" key="1">
    <citation type="submission" date="2013-10" db="EMBL/GenBank/DDBJ databases">
        <title>Genomic analysis of the causative agents of coccidiosis in chickens.</title>
        <authorList>
            <person name="Reid A.J."/>
            <person name="Blake D."/>
            <person name="Billington K."/>
            <person name="Browne H."/>
            <person name="Dunn M."/>
            <person name="Hung S."/>
            <person name="Kawahara F."/>
            <person name="Miranda-Saavedra D."/>
            <person name="Mourier T."/>
            <person name="Nagra H."/>
            <person name="Otto T.D."/>
            <person name="Rawlings N."/>
            <person name="Sanchez A."/>
            <person name="Sanders M."/>
            <person name="Subramaniam C."/>
            <person name="Tay Y."/>
            <person name="Dear P."/>
            <person name="Doerig C."/>
            <person name="Gruber A."/>
            <person name="Parkinson J."/>
            <person name="Shirley M."/>
            <person name="Wan K.L."/>
            <person name="Berriman M."/>
            <person name="Tomley F."/>
            <person name="Pain A."/>
        </authorList>
    </citation>
    <scope>NUCLEOTIDE SEQUENCE</scope>
    <source>
        <strain evidence="2">Houghton</strain>
    </source>
</reference>
<feature type="region of interest" description="Disordered" evidence="1">
    <location>
        <begin position="1"/>
        <end position="53"/>
    </location>
</feature>
<feature type="region of interest" description="Disordered" evidence="1">
    <location>
        <begin position="155"/>
        <end position="194"/>
    </location>
</feature>
<protein>
    <submittedName>
        <fullName evidence="2">Uncharacterized protein</fullName>
    </submittedName>
</protein>
<organism evidence="2 3">
    <name type="scientific">Eimeria acervulina</name>
    <name type="common">Coccidian parasite</name>
    <dbReference type="NCBI Taxonomy" id="5801"/>
    <lineage>
        <taxon>Eukaryota</taxon>
        <taxon>Sar</taxon>
        <taxon>Alveolata</taxon>
        <taxon>Apicomplexa</taxon>
        <taxon>Conoidasida</taxon>
        <taxon>Coccidia</taxon>
        <taxon>Eucoccidiorida</taxon>
        <taxon>Eimeriorina</taxon>
        <taxon>Eimeriidae</taxon>
        <taxon>Eimeria</taxon>
    </lineage>
</organism>
<feature type="region of interest" description="Disordered" evidence="1">
    <location>
        <begin position="1521"/>
        <end position="1542"/>
    </location>
</feature>
<dbReference type="Proteomes" id="UP000018050">
    <property type="component" value="Unassembled WGS sequence"/>
</dbReference>
<sequence length="1573" mass="169042">MLLPPQHKMLLSSQAQQQPQDEVQQQQQQQKKQQQQQQQQRQQQQLQQRKPRRVCAGEDAAFVDNLPLETKVKNFLKCCLLLPARPRRLPLPLLVNNLQPLLQQQQLQQQQRHQAPTLPILLKEQQQQQHQHRDVLALVSRLLPPSPRRRMLQIQQNRKDSQRELQQTGSRSSSSSNSSSRVIQPHLQQPDTRQCGLRLRTGTPMLQELLLALPPQRQLQPQQHREGQKAVLRRQQKQQLELQQQQRERQNAVLHLGWRVLLQHLGAHEDIGLSEVYRLLRCCERFRETDPALLVLLLRRARCTDADAAAVRSLAGIIGCLSRMHILTPAAANAAVVDQSSGSAAGAYDAAAAAAAGAAAAASEIATGAVQSSELPAADCSRSSAVRLHAGGVEVMEAAAAAAPADFVATPAALAATVGPPQDANALLRQLPPQLCVSSFAAATVCSVAASRGCSAAEAGVQVYRQLQREAVLLVKQTAAALPLALLEGRAGGQEIGLVCEGLAAAGLRNSQMERYVLLWLCPSLSKALAVEGDPFAREFAPYIQQQRQKPLVRLNAQQLLSVLKWIAPTHAAARQQQQQPPERKTPVNAYASEELSAAQCANCAANGGSEDIQPLVWLSAWRQLLVGLMQFLPLLQIQQRLALLQTAAAADDDAAWRLSLVSVLETVATEGGEELSLQQQELLLAAIAASACAPSACPSSAAKQKLNAVSSICKALPRSLLLQRHRAAISAAATPSTATAAAAATVAAPAPAETLYGLLLHLPRAALGAAAETDAEAPPPTTGEDLTAAAGRSRKAYAREPAAAAPRAHRAEAAAALHEASRAFELISHEVLPTLKYVSGDQLLAAAEGLRGQLLLWAAQQHQQGRHIPLNHDAAHNGCWKLLLGLAAEGVRRAEHQVLPRRAEELLLLRCIEAANAWPVHLLSSPQQVQHLYESCRRILESLHRRLLGASVREGALAAAAAEAPAPAATTTTAACEATPATEHTHIASLASLARLALAAARLDAFRQGRCSILTEEQLPSRPQLPQLQQLQQQAAAKLLRCVRVLWNQQALPTSSLGAERLPLLVAPPARSEKQAQEELVRRCALQEQQQHLQQQLPDAAARVLRSSRSSAQCVRSLLRSFHAAQWPLNSQFAESVLKLLATRAAAAAAATAASSGTVASGDIMPGAKSGTLAAGEPTIVADLSLFASVLRQQLQGHAGADGMHGAPAQAAALPGTASSGLAGSFLSESSRLLQCMDGVFDLLSRLAAHQQQLHGWEYKQQQYDPHPAAAAAVAAQTAWGWLELDHLSALLRAAEWRLLHAAAMATAQTAGATATGASAAPERKAVPSGATGFQAATAATRLGRRPAASNAQDLQQDWVAGARRALETAWQLLLLEAAQPSKSSKHNSIAGPLPLRVYLDLEEAFHSYKAAQNHPHALLLPASFIAVAAAFAEDRSGGRCTPSAAASVLEADAVSWLLQRMRATAAAFAAPAEVQSGKPTVASLPERPLQQQQHALDMPASQSTFYFYRLLLRVADDGQRTPQQQHNTQEVKQQNPQVKQQPQQYQGRAKHWLSRTPLDFNLYPLLHHYVT</sequence>
<evidence type="ECO:0000313" key="2">
    <source>
        <dbReference type="EMBL" id="CDI81716.1"/>
    </source>
</evidence>
<dbReference type="RefSeq" id="XP_013248648.1">
    <property type="nucleotide sequence ID" value="XM_013393194.1"/>
</dbReference>
<feature type="compositionally biased region" description="Low complexity" evidence="1">
    <location>
        <begin position="170"/>
        <end position="181"/>
    </location>
</feature>
<dbReference type="GeneID" id="25270386"/>
<reference evidence="2" key="2">
    <citation type="submission" date="2013-10" db="EMBL/GenBank/DDBJ databases">
        <authorList>
            <person name="Aslett M."/>
        </authorList>
    </citation>
    <scope>NUCLEOTIDE SEQUENCE</scope>
    <source>
        <strain evidence="2">Houghton</strain>
    </source>
</reference>
<dbReference type="OrthoDB" id="334003at2759"/>
<dbReference type="OMA" id="VKNFLKC"/>
<dbReference type="EMBL" id="HG671790">
    <property type="protein sequence ID" value="CDI81716.1"/>
    <property type="molecule type" value="Genomic_DNA"/>
</dbReference>
<gene>
    <name evidence="2" type="ORF">EAH_00023160</name>
</gene>
<accession>U6GNC0</accession>
<name>U6GNC0_EIMAC</name>
<dbReference type="PANTHER" id="PTHR10019">
    <property type="entry name" value="SNF5"/>
    <property type="match status" value="1"/>
</dbReference>
<feature type="compositionally biased region" description="Low complexity" evidence="1">
    <location>
        <begin position="1532"/>
        <end position="1542"/>
    </location>
</feature>
<evidence type="ECO:0000313" key="3">
    <source>
        <dbReference type="Proteomes" id="UP000018050"/>
    </source>
</evidence>
<feature type="compositionally biased region" description="Low complexity" evidence="1">
    <location>
        <begin position="14"/>
        <end position="48"/>
    </location>
</feature>
<dbReference type="VEuPathDB" id="ToxoDB:EAH_00023160"/>
<feature type="region of interest" description="Disordered" evidence="1">
    <location>
        <begin position="771"/>
        <end position="806"/>
    </location>
</feature>
<proteinExistence type="predicted"/>
<keyword evidence="3" id="KW-1185">Reference proteome</keyword>
<evidence type="ECO:0000256" key="1">
    <source>
        <dbReference type="SAM" id="MobiDB-lite"/>
    </source>
</evidence>